<dbReference type="SMART" id="SM00368">
    <property type="entry name" value="LRR_RI"/>
    <property type="match status" value="9"/>
</dbReference>
<dbReference type="GO" id="GO:0005856">
    <property type="term" value="C:cytoskeleton"/>
    <property type="evidence" value="ECO:0007669"/>
    <property type="project" value="UniProtKB-SubCell"/>
</dbReference>
<dbReference type="EMBL" id="DF237131">
    <property type="protein sequence ID" value="GAQ84268.1"/>
    <property type="molecule type" value="Genomic_DNA"/>
</dbReference>
<evidence type="ECO:0008006" key="9">
    <source>
        <dbReference type="Google" id="ProtNLM"/>
    </source>
</evidence>
<dbReference type="InterPro" id="IPR032675">
    <property type="entry name" value="LRR_dom_sf"/>
</dbReference>
<evidence type="ECO:0000313" key="8">
    <source>
        <dbReference type="Proteomes" id="UP000054558"/>
    </source>
</evidence>
<evidence type="ECO:0000256" key="2">
    <source>
        <dbReference type="ARBA" id="ARBA00022490"/>
    </source>
</evidence>
<dbReference type="Gene3D" id="3.80.10.10">
    <property type="entry name" value="Ribonuclease Inhibitor"/>
    <property type="match status" value="2"/>
</dbReference>
<evidence type="ECO:0000256" key="3">
    <source>
        <dbReference type="ARBA" id="ARBA00022614"/>
    </source>
</evidence>
<organism evidence="7 8">
    <name type="scientific">Klebsormidium nitens</name>
    <name type="common">Green alga</name>
    <name type="synonym">Ulothrix nitens</name>
    <dbReference type="NCBI Taxonomy" id="105231"/>
    <lineage>
        <taxon>Eukaryota</taxon>
        <taxon>Viridiplantae</taxon>
        <taxon>Streptophyta</taxon>
        <taxon>Klebsormidiophyceae</taxon>
        <taxon>Klebsormidiales</taxon>
        <taxon>Klebsormidiaceae</taxon>
        <taxon>Klebsormidium</taxon>
    </lineage>
</organism>
<dbReference type="SMART" id="SM00367">
    <property type="entry name" value="LRR_CC"/>
    <property type="match status" value="2"/>
</dbReference>
<dbReference type="Pfam" id="PF13516">
    <property type="entry name" value="LRR_6"/>
    <property type="match status" value="7"/>
</dbReference>
<feature type="compositionally biased region" description="Basic and acidic residues" evidence="6">
    <location>
        <begin position="1161"/>
        <end position="1171"/>
    </location>
</feature>
<keyword evidence="5" id="KW-0206">Cytoskeleton</keyword>
<protein>
    <recommendedName>
        <fullName evidence="9">C-terminal of Roc (COR) domain-containing protein</fullName>
    </recommendedName>
</protein>
<dbReference type="Proteomes" id="UP000054558">
    <property type="component" value="Unassembled WGS sequence"/>
</dbReference>
<dbReference type="SMART" id="SM00369">
    <property type="entry name" value="LRR_TYP"/>
    <property type="match status" value="4"/>
</dbReference>
<evidence type="ECO:0000256" key="1">
    <source>
        <dbReference type="ARBA" id="ARBA00004245"/>
    </source>
</evidence>
<dbReference type="SUPFAM" id="SSF52540">
    <property type="entry name" value="P-loop containing nucleoside triphosphate hydrolases"/>
    <property type="match status" value="1"/>
</dbReference>
<dbReference type="AlphaFoldDB" id="A0A1Y1I835"/>
<accession>A0A1Y1I835</accession>
<keyword evidence="3" id="KW-0433">Leucine-rich repeat</keyword>
<evidence type="ECO:0000256" key="4">
    <source>
        <dbReference type="ARBA" id="ARBA00022737"/>
    </source>
</evidence>
<sequence length="1195" mass="129476">MELEGINNLPASAGKRQESEAVFLLLKVCRREELEGDERPRLNQLLSNLATLNLASNRIDKEGAKILATELERATMLKTLDLRWTVISDSGIGALASKLGELVTLTALNLGFNEISSGGARRLGPQLCKLVKLTSLDLGHNRIEAAGARVLASALGALSCLTNLDLGHNRMEAGGIQALAPVLSKMTRLESLNLGVNNMGEKGAPWLASILSGMAGGALNHLALGHNFLEAGGAVVLAPVLGRLSRLTYLDVGGNFRMEFGTAAVFWGPELQKLELLTTLNLENNVIDDKGASVLAVFLRKMVGLANLNLQGNRIGDEGVQSLASTLGGMSGLTAVDLSNNQVHNLPLNLLRAPALCTLLCKGNRNLQSPPLPVALQGVQAMLEWLEDVESSGLEKKALAKLVFIGLPRAGKTSLFKALSKQDVSLGEATTVGGNLGFIEWKVADEKETVTFRAFDWAGQKQYGAMQRLFFTKEHCLYLLVVDISKDPEDDLDEINARVDLVQAVAPGATFILVGTKGDLIDRLIALRRLELVRSKIQEALDTEVRRVAEAFDVDNLDRYLGQPAPLLLEELFVVSSIGTSQQGRDPSLRALEGHIAAIVTNDPVNFKVGLPKSWVALMGAILGVQKQLEQSDSSSTVVARRVISMEEFNARFRSQEDSASAGALRYLTEVGYVLHFEKLDGLRGKVFLDPAWLVGECLGTLFDHTLADRYKSHPNAKVSDAAIQLCERGVLETFLIPELLGESGICTRAPPKDGHWWQGGVLTNLNGVSINIQRRNPGDPNGFSHFDILGSKPVQNDGDSQNTNTEIWAVIDRVVLKAIKVHRDLFGGDQLIHYSAACPEHLGCFVPLPYSILSEILKPGAMGVVRSGFSDCPSGDHTEVPWEQIAPDPGPLSNAQTLETLIGIASSVDDMARAQRAFPKLLDNATQFLAKLVEDVADTVVEVSTARTPRAFAISPGFSRTDPLKDMSHVLETVATETQALEAEVNEGLVQAAQKYLLIGYHFLSRELFQHTAIMYLLCENCFRVPVGHKGYTIHRNTQWGNRLASALTILIALGKIANVVGNVVGAREAVAPFVKVVELLKKPLTTEEGLPSTVRDLTAQMQHFSEKGLDSVELTGFLEEHDKGSEWRKFLFLERNRGREPGRPAVLWVCASCQRPRKSLDHPGDKGAKDGSPPGGQGCWARLTSCCTAGSSP</sequence>
<dbReference type="InterPro" id="IPR003591">
    <property type="entry name" value="Leu-rich_rpt_typical-subtyp"/>
</dbReference>
<evidence type="ECO:0000313" key="7">
    <source>
        <dbReference type="EMBL" id="GAQ84268.1"/>
    </source>
</evidence>
<dbReference type="OrthoDB" id="10252328at2759"/>
<evidence type="ECO:0000256" key="5">
    <source>
        <dbReference type="ARBA" id="ARBA00023212"/>
    </source>
</evidence>
<reference evidence="7 8" key="1">
    <citation type="journal article" date="2014" name="Nat. Commun.">
        <title>Klebsormidium flaccidum genome reveals primary factors for plant terrestrial adaptation.</title>
        <authorList>
            <person name="Hori K."/>
            <person name="Maruyama F."/>
            <person name="Fujisawa T."/>
            <person name="Togashi T."/>
            <person name="Yamamoto N."/>
            <person name="Seo M."/>
            <person name="Sato S."/>
            <person name="Yamada T."/>
            <person name="Mori H."/>
            <person name="Tajima N."/>
            <person name="Moriyama T."/>
            <person name="Ikeuchi M."/>
            <person name="Watanabe M."/>
            <person name="Wada H."/>
            <person name="Kobayashi K."/>
            <person name="Saito M."/>
            <person name="Masuda T."/>
            <person name="Sasaki-Sekimoto Y."/>
            <person name="Mashiguchi K."/>
            <person name="Awai K."/>
            <person name="Shimojima M."/>
            <person name="Masuda S."/>
            <person name="Iwai M."/>
            <person name="Nobusawa T."/>
            <person name="Narise T."/>
            <person name="Kondo S."/>
            <person name="Saito H."/>
            <person name="Sato R."/>
            <person name="Murakawa M."/>
            <person name="Ihara Y."/>
            <person name="Oshima-Yamada Y."/>
            <person name="Ohtaka K."/>
            <person name="Satoh M."/>
            <person name="Sonobe K."/>
            <person name="Ishii M."/>
            <person name="Ohtani R."/>
            <person name="Kanamori-Sato M."/>
            <person name="Honoki R."/>
            <person name="Miyazaki D."/>
            <person name="Mochizuki H."/>
            <person name="Umetsu J."/>
            <person name="Higashi K."/>
            <person name="Shibata D."/>
            <person name="Kamiya Y."/>
            <person name="Sato N."/>
            <person name="Nakamura Y."/>
            <person name="Tabata S."/>
            <person name="Ida S."/>
            <person name="Kurokawa K."/>
            <person name="Ohta H."/>
        </authorList>
    </citation>
    <scope>NUCLEOTIDE SEQUENCE [LARGE SCALE GENOMIC DNA]</scope>
    <source>
        <strain evidence="7 8">NIES-2285</strain>
    </source>
</reference>
<dbReference type="PANTHER" id="PTHR24107:SF2">
    <property type="entry name" value="NLR FAMILY CARD DOMAIN CONTAINING 3"/>
    <property type="match status" value="1"/>
</dbReference>
<proteinExistence type="predicted"/>
<dbReference type="InterPro" id="IPR027417">
    <property type="entry name" value="P-loop_NTPase"/>
</dbReference>
<keyword evidence="8" id="KW-1185">Reference proteome</keyword>
<evidence type="ECO:0000256" key="6">
    <source>
        <dbReference type="SAM" id="MobiDB-lite"/>
    </source>
</evidence>
<name>A0A1Y1I835_KLENI</name>
<keyword evidence="4" id="KW-0677">Repeat</keyword>
<dbReference type="InterPro" id="IPR001611">
    <property type="entry name" value="Leu-rich_rpt"/>
</dbReference>
<dbReference type="Gene3D" id="3.40.50.300">
    <property type="entry name" value="P-loop containing nucleotide triphosphate hydrolases"/>
    <property type="match status" value="1"/>
</dbReference>
<dbReference type="Pfam" id="PF08477">
    <property type="entry name" value="Roc"/>
    <property type="match status" value="1"/>
</dbReference>
<dbReference type="SUPFAM" id="SSF52047">
    <property type="entry name" value="RNI-like"/>
    <property type="match status" value="1"/>
</dbReference>
<keyword evidence="2" id="KW-0963">Cytoplasm</keyword>
<dbReference type="STRING" id="105231.A0A1Y1I835"/>
<gene>
    <name evidence="7" type="ORF">KFL_001820210</name>
</gene>
<dbReference type="InterPro" id="IPR052410">
    <property type="entry name" value="DRC5"/>
</dbReference>
<comment type="subcellular location">
    <subcellularLocation>
        <location evidence="1">Cytoplasm</location>
        <location evidence="1">Cytoskeleton</location>
    </subcellularLocation>
</comment>
<feature type="region of interest" description="Disordered" evidence="6">
    <location>
        <begin position="1161"/>
        <end position="1181"/>
    </location>
</feature>
<dbReference type="InterPro" id="IPR006553">
    <property type="entry name" value="Leu-rich_rpt_Cys-con_subtyp"/>
</dbReference>
<dbReference type="PANTHER" id="PTHR24107">
    <property type="entry name" value="YNEIN REGULATORY COMPLEX SUBUNIT 5"/>
    <property type="match status" value="1"/>
</dbReference>
<dbReference type="PRINTS" id="PR00449">
    <property type="entry name" value="RASTRNSFRMNG"/>
</dbReference>